<feature type="domain" description="Phage tail tape measure protein" evidence="3">
    <location>
        <begin position="87"/>
        <end position="272"/>
    </location>
</feature>
<feature type="transmembrane region" description="Helical" evidence="2">
    <location>
        <begin position="492"/>
        <end position="520"/>
    </location>
</feature>
<dbReference type="PANTHER" id="PTHR37813:SF1">
    <property type="entry name" value="FELS-2 PROPHAGE PROTEIN"/>
    <property type="match status" value="1"/>
</dbReference>
<evidence type="ECO:0000313" key="4">
    <source>
        <dbReference type="EMBL" id="MFC4075218.1"/>
    </source>
</evidence>
<feature type="transmembrane region" description="Helical" evidence="2">
    <location>
        <begin position="409"/>
        <end position="436"/>
    </location>
</feature>
<keyword evidence="2" id="KW-0812">Transmembrane</keyword>
<keyword evidence="2" id="KW-1133">Transmembrane helix</keyword>
<evidence type="ECO:0000259" key="3">
    <source>
        <dbReference type="Pfam" id="PF10145"/>
    </source>
</evidence>
<dbReference type="Proteomes" id="UP001595843">
    <property type="component" value="Unassembled WGS sequence"/>
</dbReference>
<dbReference type="InterPro" id="IPR010090">
    <property type="entry name" value="Phage_tape_meas"/>
</dbReference>
<keyword evidence="2" id="KW-0472">Membrane</keyword>
<dbReference type="EMBL" id="JBHSAP010000001">
    <property type="protein sequence ID" value="MFC4075218.1"/>
    <property type="molecule type" value="Genomic_DNA"/>
</dbReference>
<reference evidence="5" key="1">
    <citation type="journal article" date="2019" name="Int. J. Syst. Evol. Microbiol.">
        <title>The Global Catalogue of Microorganisms (GCM) 10K type strain sequencing project: providing services to taxonomists for standard genome sequencing and annotation.</title>
        <authorList>
            <consortium name="The Broad Institute Genomics Platform"/>
            <consortium name="The Broad Institute Genome Sequencing Center for Infectious Disease"/>
            <person name="Wu L."/>
            <person name="Ma J."/>
        </authorList>
    </citation>
    <scope>NUCLEOTIDE SEQUENCE [LARGE SCALE GENOMIC DNA]</scope>
    <source>
        <strain evidence="5">IBRC-M 10813</strain>
    </source>
</reference>
<keyword evidence="5" id="KW-1185">Reference proteome</keyword>
<dbReference type="NCBIfam" id="TIGR01760">
    <property type="entry name" value="tape_meas_TP901"/>
    <property type="match status" value="1"/>
</dbReference>
<sequence length="832" mass="87739">MADGRVVIDAIFNGKKAEQGFNGLRRSMESTGQKLTSIGQGMTAGVTLPIIAAGAAAVATGMKFDSSMSQVAAVTGATGKELQRMEDLAKDMGKTTKFSASEAADAMGFLGMAGFDTTQIMKTLPNVLDLATAGNLDLARAADISSNILTGFGLKAKDMGRVTDVMAKTASSANTNIEQLGNAMSYVAPVAASAGWSIEETSAAIGIMSNAGIQGEKAGTALRGIISSLISPTGQTADALKELGLSAADVNPQTKSLADILKTLESAGLDTSSAMKLVGVEAGPALLAMMKEGSGGLNQFTGSLKKSNGAAKEMAQTMADNAGGDMKSFLSALEGVALAFYEQLEPAIRSGVQFLRDLASTISNTNPTILMIVAALAAVAAAAGPLLIVIGSVATIFTALSGAAAALGIGLLPLIGIIAGVVAAIAAIIAIGVALWMNWDVVRAKAVEIWSSISQFFATVWASIRGIFLAVAGSLINWLIQKYQLAKTSIIAIWQGMALFFSGIWQVIKNIFIGALLLLMDILTGDFEGMRQHAIAIFGNIKEGLRIAWQGIRAIFNAALKWLVGLVGGDFNAMRGRISAVMNRVRSILSSVWAFIKSTFKNALAFLKALVTGDFNGMRRAISRQMSNIRTNLGAAWSKIKSLARDAGAAMLSYARSKFESMRRAIRDRMNSVRSAVHSGWNRAKSYLQNINLRQIGRDIIRGLINGISSMAGVLARKASNLANSIKNKFKSALRISSPSKVFEQYGKWTGEGYVRGIDKEQRHVNASIQGMTAGVQGAVAAPQMQGANTSININFTGPVNMRSREDIDALARQLETHIRRTNRGITRGVFT</sequence>
<dbReference type="PANTHER" id="PTHR37813">
    <property type="entry name" value="FELS-2 PROPHAGE PROTEIN"/>
    <property type="match status" value="1"/>
</dbReference>
<dbReference type="Pfam" id="PF10145">
    <property type="entry name" value="PhageMin_Tail"/>
    <property type="match status" value="1"/>
</dbReference>
<dbReference type="RefSeq" id="WP_380700926.1">
    <property type="nucleotide sequence ID" value="NZ_JBHSAP010000001.1"/>
</dbReference>
<evidence type="ECO:0000256" key="1">
    <source>
        <dbReference type="ARBA" id="ARBA00022612"/>
    </source>
</evidence>
<gene>
    <name evidence="4" type="ORF">ACFOUO_00065</name>
</gene>
<protein>
    <submittedName>
        <fullName evidence="4">Phage tail tape measure protein</fullName>
    </submittedName>
</protein>
<feature type="transmembrane region" description="Helical" evidence="2">
    <location>
        <begin position="369"/>
        <end position="397"/>
    </location>
</feature>
<organism evidence="4 5">
    <name type="scientific">Salinithrix halophila</name>
    <dbReference type="NCBI Taxonomy" id="1485204"/>
    <lineage>
        <taxon>Bacteria</taxon>
        <taxon>Bacillati</taxon>
        <taxon>Bacillota</taxon>
        <taxon>Bacilli</taxon>
        <taxon>Bacillales</taxon>
        <taxon>Thermoactinomycetaceae</taxon>
        <taxon>Salinithrix</taxon>
    </lineage>
</organism>
<feature type="transmembrane region" description="Helical" evidence="2">
    <location>
        <begin position="456"/>
        <end position="480"/>
    </location>
</feature>
<evidence type="ECO:0000256" key="2">
    <source>
        <dbReference type="SAM" id="Phobius"/>
    </source>
</evidence>
<accession>A0ABV8JD29</accession>
<evidence type="ECO:0000313" key="5">
    <source>
        <dbReference type="Proteomes" id="UP001595843"/>
    </source>
</evidence>
<comment type="caution">
    <text evidence="4">The sequence shown here is derived from an EMBL/GenBank/DDBJ whole genome shotgun (WGS) entry which is preliminary data.</text>
</comment>
<keyword evidence="1" id="KW-1188">Viral release from host cell</keyword>
<proteinExistence type="predicted"/>
<name>A0ABV8JD29_9BACL</name>